<name>A0A9D5GXB4_PEA</name>
<evidence type="ECO:0000313" key="2">
    <source>
        <dbReference type="Proteomes" id="UP001058974"/>
    </source>
</evidence>
<dbReference type="EMBL" id="JAMSHJ010000001">
    <property type="protein sequence ID" value="KAI5444468.1"/>
    <property type="molecule type" value="Genomic_DNA"/>
</dbReference>
<proteinExistence type="predicted"/>
<dbReference type="AlphaFoldDB" id="A0A9D5GXB4"/>
<accession>A0A9D5GXB4</accession>
<dbReference type="Gramene" id="Psat01G0291900-T1">
    <property type="protein sequence ID" value="KAI5444468.1"/>
    <property type="gene ID" value="KIW84_012919"/>
</dbReference>
<gene>
    <name evidence="1" type="ORF">KIW84_012919</name>
</gene>
<evidence type="ECO:0000313" key="1">
    <source>
        <dbReference type="EMBL" id="KAI5444468.1"/>
    </source>
</evidence>
<reference evidence="1 2" key="1">
    <citation type="journal article" date="2022" name="Nat. Genet.">
        <title>Improved pea reference genome and pan-genome highlight genomic features and evolutionary characteristics.</title>
        <authorList>
            <person name="Yang T."/>
            <person name="Liu R."/>
            <person name="Luo Y."/>
            <person name="Hu S."/>
            <person name="Wang D."/>
            <person name="Wang C."/>
            <person name="Pandey M.K."/>
            <person name="Ge S."/>
            <person name="Xu Q."/>
            <person name="Li N."/>
            <person name="Li G."/>
            <person name="Huang Y."/>
            <person name="Saxena R.K."/>
            <person name="Ji Y."/>
            <person name="Li M."/>
            <person name="Yan X."/>
            <person name="He Y."/>
            <person name="Liu Y."/>
            <person name="Wang X."/>
            <person name="Xiang C."/>
            <person name="Varshney R.K."/>
            <person name="Ding H."/>
            <person name="Gao S."/>
            <person name="Zong X."/>
        </authorList>
    </citation>
    <scope>NUCLEOTIDE SEQUENCE [LARGE SCALE GENOMIC DNA]</scope>
    <source>
        <strain evidence="1 2">cv. Zhongwan 6</strain>
    </source>
</reference>
<dbReference type="Proteomes" id="UP001058974">
    <property type="component" value="Chromosome 1"/>
</dbReference>
<keyword evidence="2" id="KW-1185">Reference proteome</keyword>
<protein>
    <submittedName>
        <fullName evidence="1">Uncharacterized protein</fullName>
    </submittedName>
</protein>
<sequence>MVSQKPQKDSFKSPINLVAEEMFGIDNFCWMSTNAISEASRLVEVLVLQTALRYLQQNQQSNNVQQSSSSRLKQCSQIIRQQQHLLAQQ</sequence>
<comment type="caution">
    <text evidence="1">The sequence shown here is derived from an EMBL/GenBank/DDBJ whole genome shotgun (WGS) entry which is preliminary data.</text>
</comment>
<organism evidence="1 2">
    <name type="scientific">Pisum sativum</name>
    <name type="common">Garden pea</name>
    <name type="synonym">Lathyrus oleraceus</name>
    <dbReference type="NCBI Taxonomy" id="3888"/>
    <lineage>
        <taxon>Eukaryota</taxon>
        <taxon>Viridiplantae</taxon>
        <taxon>Streptophyta</taxon>
        <taxon>Embryophyta</taxon>
        <taxon>Tracheophyta</taxon>
        <taxon>Spermatophyta</taxon>
        <taxon>Magnoliopsida</taxon>
        <taxon>eudicotyledons</taxon>
        <taxon>Gunneridae</taxon>
        <taxon>Pentapetalae</taxon>
        <taxon>rosids</taxon>
        <taxon>fabids</taxon>
        <taxon>Fabales</taxon>
        <taxon>Fabaceae</taxon>
        <taxon>Papilionoideae</taxon>
        <taxon>50 kb inversion clade</taxon>
        <taxon>NPAAA clade</taxon>
        <taxon>Hologalegina</taxon>
        <taxon>IRL clade</taxon>
        <taxon>Fabeae</taxon>
        <taxon>Lathyrus</taxon>
    </lineage>
</organism>